<evidence type="ECO:0000313" key="2">
    <source>
        <dbReference type="Proteomes" id="UP000187429"/>
    </source>
</evidence>
<accession>A0A1R1X482</accession>
<keyword evidence="2" id="KW-1185">Reference proteome</keyword>
<evidence type="ECO:0000313" key="1">
    <source>
        <dbReference type="EMBL" id="OMJ09442.1"/>
    </source>
</evidence>
<dbReference type="Proteomes" id="UP000187429">
    <property type="component" value="Unassembled WGS sequence"/>
</dbReference>
<proteinExistence type="predicted"/>
<dbReference type="OrthoDB" id="5690762at2759"/>
<organism evidence="1 2">
    <name type="scientific">Smittium culicis</name>
    <dbReference type="NCBI Taxonomy" id="133412"/>
    <lineage>
        <taxon>Eukaryota</taxon>
        <taxon>Fungi</taxon>
        <taxon>Fungi incertae sedis</taxon>
        <taxon>Zoopagomycota</taxon>
        <taxon>Kickxellomycotina</taxon>
        <taxon>Harpellomycetes</taxon>
        <taxon>Harpellales</taxon>
        <taxon>Legeriomycetaceae</taxon>
        <taxon>Smittium</taxon>
    </lineage>
</organism>
<dbReference type="AlphaFoldDB" id="A0A1R1X482"/>
<protein>
    <submittedName>
        <fullName evidence="1">Uncharacterized protein</fullName>
    </submittedName>
</protein>
<reference evidence="2" key="1">
    <citation type="submission" date="2017-01" db="EMBL/GenBank/DDBJ databases">
        <authorList>
            <person name="Wang Y."/>
            <person name="White M."/>
            <person name="Kvist S."/>
            <person name="Moncalvo J.-M."/>
        </authorList>
    </citation>
    <scope>NUCLEOTIDE SEQUENCE [LARGE SCALE GENOMIC DNA]</scope>
    <source>
        <strain evidence="2">ID-206-W2</strain>
    </source>
</reference>
<comment type="caution">
    <text evidence="1">The sequence shown here is derived from an EMBL/GenBank/DDBJ whole genome shotgun (WGS) entry which is preliminary data.</text>
</comment>
<sequence>MSLARRKTERDNNQQHLFVSLRVSNLQVYPHSLSLATIGAILISGLTKDLISVSMIALKNSIMYGEFSMILGSATRLNIADLGVSGSLQHDWIEFSRQFIT</sequence>
<dbReference type="EMBL" id="LSSM01007043">
    <property type="protein sequence ID" value="OMJ09442.1"/>
    <property type="molecule type" value="Genomic_DNA"/>
</dbReference>
<gene>
    <name evidence="1" type="ORF">AYI69_g10663</name>
</gene>
<name>A0A1R1X482_9FUNG</name>